<protein>
    <recommendedName>
        <fullName evidence="2">histidine kinase</fullName>
        <ecNumber evidence="2">2.7.13.3</ecNumber>
    </recommendedName>
</protein>
<gene>
    <name evidence="7" type="ORF">S01H1_14918</name>
</gene>
<evidence type="ECO:0000256" key="3">
    <source>
        <dbReference type="ARBA" id="ARBA00022679"/>
    </source>
</evidence>
<dbReference type="EC" id="2.7.13.3" evidence="2"/>
<name>X0RKA2_9ZZZZ</name>
<evidence type="ECO:0000256" key="5">
    <source>
        <dbReference type="ARBA" id="ARBA00023012"/>
    </source>
</evidence>
<dbReference type="AlphaFoldDB" id="X0RKA2"/>
<feature type="domain" description="Signal transduction histidine kinase dimerisation/phosphoacceptor" evidence="6">
    <location>
        <begin position="14"/>
        <end position="78"/>
    </location>
</feature>
<comment type="catalytic activity">
    <reaction evidence="1">
        <text>ATP + protein L-histidine = ADP + protein N-phospho-L-histidine.</text>
        <dbReference type="EC" id="2.7.13.3"/>
    </reaction>
</comment>
<dbReference type="CDD" id="cd00082">
    <property type="entry name" value="HisKA"/>
    <property type="match status" value="1"/>
</dbReference>
<dbReference type="PANTHER" id="PTHR43711:SF1">
    <property type="entry name" value="HISTIDINE KINASE 1"/>
    <property type="match status" value="1"/>
</dbReference>
<comment type="caution">
    <text evidence="7">The sequence shown here is derived from an EMBL/GenBank/DDBJ whole genome shotgun (WGS) entry which is preliminary data.</text>
</comment>
<dbReference type="PANTHER" id="PTHR43711">
    <property type="entry name" value="TWO-COMPONENT HISTIDINE KINASE"/>
    <property type="match status" value="1"/>
</dbReference>
<evidence type="ECO:0000259" key="6">
    <source>
        <dbReference type="SMART" id="SM00388"/>
    </source>
</evidence>
<reference evidence="7" key="1">
    <citation type="journal article" date="2014" name="Front. Microbiol.">
        <title>High frequency of phylogenetically diverse reductive dehalogenase-homologous genes in deep subseafloor sedimentary metagenomes.</title>
        <authorList>
            <person name="Kawai M."/>
            <person name="Futagami T."/>
            <person name="Toyoda A."/>
            <person name="Takaki Y."/>
            <person name="Nishi S."/>
            <person name="Hori S."/>
            <person name="Arai W."/>
            <person name="Tsubouchi T."/>
            <person name="Morono Y."/>
            <person name="Uchiyama I."/>
            <person name="Ito T."/>
            <person name="Fujiyama A."/>
            <person name="Inagaki F."/>
            <person name="Takami H."/>
        </authorList>
    </citation>
    <scope>NUCLEOTIDE SEQUENCE</scope>
    <source>
        <strain evidence="7">Expedition CK06-06</strain>
    </source>
</reference>
<dbReference type="EMBL" id="BARS01007777">
    <property type="protein sequence ID" value="GAF69218.1"/>
    <property type="molecule type" value="Genomic_DNA"/>
</dbReference>
<dbReference type="InterPro" id="IPR003661">
    <property type="entry name" value="HisK_dim/P_dom"/>
</dbReference>
<dbReference type="SUPFAM" id="SSF47384">
    <property type="entry name" value="Homodimeric domain of signal transducing histidine kinase"/>
    <property type="match status" value="1"/>
</dbReference>
<dbReference type="InterPro" id="IPR050736">
    <property type="entry name" value="Sensor_HK_Regulatory"/>
</dbReference>
<dbReference type="SMART" id="SM00388">
    <property type="entry name" value="HisKA"/>
    <property type="match status" value="1"/>
</dbReference>
<sequence length="90" mass="10143">MIHTCASSSCEKKYKLIIADELKNPLTSIMGFSELLLKESSGNLNENQQNSLIIIKKSADKLLDLINQILEISDFEVSNLILNIEELDVY</sequence>
<evidence type="ECO:0000256" key="1">
    <source>
        <dbReference type="ARBA" id="ARBA00000085"/>
    </source>
</evidence>
<evidence type="ECO:0000256" key="4">
    <source>
        <dbReference type="ARBA" id="ARBA00022777"/>
    </source>
</evidence>
<keyword evidence="4" id="KW-0418">Kinase</keyword>
<dbReference type="GO" id="GO:0000155">
    <property type="term" value="F:phosphorelay sensor kinase activity"/>
    <property type="evidence" value="ECO:0007669"/>
    <property type="project" value="InterPro"/>
</dbReference>
<proteinExistence type="predicted"/>
<evidence type="ECO:0000313" key="7">
    <source>
        <dbReference type="EMBL" id="GAF69218.1"/>
    </source>
</evidence>
<organism evidence="7">
    <name type="scientific">marine sediment metagenome</name>
    <dbReference type="NCBI Taxonomy" id="412755"/>
    <lineage>
        <taxon>unclassified sequences</taxon>
        <taxon>metagenomes</taxon>
        <taxon>ecological metagenomes</taxon>
    </lineage>
</organism>
<keyword evidence="3" id="KW-0808">Transferase</keyword>
<dbReference type="Pfam" id="PF00512">
    <property type="entry name" value="HisKA"/>
    <property type="match status" value="1"/>
</dbReference>
<keyword evidence="5" id="KW-0902">Two-component regulatory system</keyword>
<evidence type="ECO:0000256" key="2">
    <source>
        <dbReference type="ARBA" id="ARBA00012438"/>
    </source>
</evidence>
<dbReference type="InterPro" id="IPR036097">
    <property type="entry name" value="HisK_dim/P_sf"/>
</dbReference>
<accession>X0RKA2</accession>
<dbReference type="Gene3D" id="1.10.287.130">
    <property type="match status" value="1"/>
</dbReference>